<keyword evidence="3" id="KW-1185">Reference proteome</keyword>
<dbReference type="AlphaFoldDB" id="A0AAE1DKD8"/>
<accession>A0AAE1DKD8</accession>
<feature type="region of interest" description="Disordered" evidence="1">
    <location>
        <begin position="34"/>
        <end position="93"/>
    </location>
</feature>
<sequence length="153" mass="16800">MADDNYQDAEKHDNRRKRQVFLTTSQDLHNICQDFSSSEHDDSDGDPSYCETGCMDVSDASDEEAPTYQTAHSHQGQWDQDPSTSKAPGTDNIDENLAISENLITALEKHHNAKQPALTDGTGTHTASPSGDDPGIGLEAKKGTRKRKRNEAE</sequence>
<organism evidence="2 3">
    <name type="scientific">Elysia crispata</name>
    <name type="common">lettuce slug</name>
    <dbReference type="NCBI Taxonomy" id="231223"/>
    <lineage>
        <taxon>Eukaryota</taxon>
        <taxon>Metazoa</taxon>
        <taxon>Spiralia</taxon>
        <taxon>Lophotrochozoa</taxon>
        <taxon>Mollusca</taxon>
        <taxon>Gastropoda</taxon>
        <taxon>Heterobranchia</taxon>
        <taxon>Euthyneura</taxon>
        <taxon>Panpulmonata</taxon>
        <taxon>Sacoglossa</taxon>
        <taxon>Placobranchoidea</taxon>
        <taxon>Plakobranchidae</taxon>
        <taxon>Elysia</taxon>
    </lineage>
</organism>
<feature type="compositionally biased region" description="Polar residues" evidence="1">
    <location>
        <begin position="67"/>
        <end position="87"/>
    </location>
</feature>
<dbReference type="Proteomes" id="UP001283361">
    <property type="component" value="Unassembled WGS sequence"/>
</dbReference>
<feature type="compositionally biased region" description="Basic residues" evidence="1">
    <location>
        <begin position="143"/>
        <end position="153"/>
    </location>
</feature>
<evidence type="ECO:0000313" key="3">
    <source>
        <dbReference type="Proteomes" id="UP001283361"/>
    </source>
</evidence>
<dbReference type="EMBL" id="JAWDGP010003471">
    <property type="protein sequence ID" value="KAK3773969.1"/>
    <property type="molecule type" value="Genomic_DNA"/>
</dbReference>
<evidence type="ECO:0000313" key="2">
    <source>
        <dbReference type="EMBL" id="KAK3773969.1"/>
    </source>
</evidence>
<name>A0AAE1DKD8_9GAST</name>
<proteinExistence type="predicted"/>
<comment type="caution">
    <text evidence="2">The sequence shown here is derived from an EMBL/GenBank/DDBJ whole genome shotgun (WGS) entry which is preliminary data.</text>
</comment>
<gene>
    <name evidence="2" type="ORF">RRG08_056741</name>
</gene>
<evidence type="ECO:0000256" key="1">
    <source>
        <dbReference type="SAM" id="MobiDB-lite"/>
    </source>
</evidence>
<reference evidence="2" key="1">
    <citation type="journal article" date="2023" name="G3 (Bethesda)">
        <title>A reference genome for the long-term kleptoplast-retaining sea slug Elysia crispata morphotype clarki.</title>
        <authorList>
            <person name="Eastman K.E."/>
            <person name="Pendleton A.L."/>
            <person name="Shaikh M.A."/>
            <person name="Suttiyut T."/>
            <person name="Ogas R."/>
            <person name="Tomko P."/>
            <person name="Gavelis G."/>
            <person name="Widhalm J.R."/>
            <person name="Wisecaver J.H."/>
        </authorList>
    </citation>
    <scope>NUCLEOTIDE SEQUENCE</scope>
    <source>
        <strain evidence="2">ECLA1</strain>
    </source>
</reference>
<feature type="region of interest" description="Disordered" evidence="1">
    <location>
        <begin position="107"/>
        <end position="153"/>
    </location>
</feature>
<protein>
    <submittedName>
        <fullName evidence="2">Uncharacterized protein</fullName>
    </submittedName>
</protein>